<evidence type="ECO:0000256" key="1">
    <source>
        <dbReference type="ARBA" id="ARBA00009084"/>
    </source>
</evidence>
<dbReference type="PROSITE" id="PS00163">
    <property type="entry name" value="FUMARATE_LYASES"/>
    <property type="match status" value="1"/>
</dbReference>
<accession>A0A059J582</accession>
<dbReference type="STRING" id="1215338.A0A059J582"/>
<keyword evidence="3" id="KW-0456">Lyase</keyword>
<name>A0A059J582_TRIIM</name>
<dbReference type="GO" id="GO:0005739">
    <property type="term" value="C:mitochondrion"/>
    <property type="evidence" value="ECO:0007669"/>
    <property type="project" value="TreeGrafter"/>
</dbReference>
<gene>
    <name evidence="5" type="ORF">H109_05251</name>
</gene>
<feature type="domain" description="Fumarate lyase N-terminal" evidence="4">
    <location>
        <begin position="77"/>
        <end position="408"/>
    </location>
</feature>
<dbReference type="Proteomes" id="UP000024533">
    <property type="component" value="Unassembled WGS sequence"/>
</dbReference>
<dbReference type="InterPro" id="IPR024083">
    <property type="entry name" value="Fumarase/histidase_N"/>
</dbReference>
<dbReference type="InterPro" id="IPR020557">
    <property type="entry name" value="Fumarate_lyase_CS"/>
</dbReference>
<keyword evidence="6" id="KW-1185">Reference proteome</keyword>
<dbReference type="FunFam" id="1.20.200.10:FF:000001">
    <property type="entry name" value="Fumarate hydratase, mitochondrial"/>
    <property type="match status" value="1"/>
</dbReference>
<dbReference type="Gene3D" id="1.20.200.10">
    <property type="entry name" value="Fumarase/aspartase (Central domain)"/>
    <property type="match status" value="1"/>
</dbReference>
<dbReference type="GO" id="GO:0006099">
    <property type="term" value="P:tricarboxylic acid cycle"/>
    <property type="evidence" value="ECO:0007669"/>
    <property type="project" value="TreeGrafter"/>
</dbReference>
<organism evidence="5 6">
    <name type="scientific">Trichophyton interdigitale (strain MR816)</name>
    <dbReference type="NCBI Taxonomy" id="1215338"/>
    <lineage>
        <taxon>Eukaryota</taxon>
        <taxon>Fungi</taxon>
        <taxon>Dikarya</taxon>
        <taxon>Ascomycota</taxon>
        <taxon>Pezizomycotina</taxon>
        <taxon>Eurotiomycetes</taxon>
        <taxon>Eurotiomycetidae</taxon>
        <taxon>Onygenales</taxon>
        <taxon>Arthrodermataceae</taxon>
        <taxon>Trichophyton</taxon>
    </lineage>
</organism>
<dbReference type="InterPro" id="IPR005677">
    <property type="entry name" value="Fum_hydII"/>
</dbReference>
<dbReference type="PANTHER" id="PTHR11444:SF1">
    <property type="entry name" value="FUMARATE HYDRATASE, MITOCHONDRIAL"/>
    <property type="match status" value="1"/>
</dbReference>
<dbReference type="OrthoDB" id="1738025at2759"/>
<comment type="similarity">
    <text evidence="1">Belongs to the class-II fumarase/aspartase family. Fumarase subfamily.</text>
</comment>
<dbReference type="PRINTS" id="PR00149">
    <property type="entry name" value="FUMRATELYASE"/>
</dbReference>
<protein>
    <recommendedName>
        <fullName evidence="2">fumarate hydratase</fullName>
        <ecNumber evidence="2">4.2.1.2</ecNumber>
    </recommendedName>
</protein>
<dbReference type="GO" id="GO:0006108">
    <property type="term" value="P:malate metabolic process"/>
    <property type="evidence" value="ECO:0007669"/>
    <property type="project" value="TreeGrafter"/>
</dbReference>
<comment type="caution">
    <text evidence="5">The sequence shown here is derived from an EMBL/GenBank/DDBJ whole genome shotgun (WGS) entry which is preliminary data.</text>
</comment>
<dbReference type="CDD" id="cd01362">
    <property type="entry name" value="Fumarase_classII"/>
    <property type="match status" value="1"/>
</dbReference>
<dbReference type="EMBL" id="AOKY01000334">
    <property type="protein sequence ID" value="KDB22833.1"/>
    <property type="molecule type" value="Genomic_DNA"/>
</dbReference>
<dbReference type="HAMAP" id="MF_00743">
    <property type="entry name" value="FumaraseC"/>
    <property type="match status" value="1"/>
</dbReference>
<dbReference type="Pfam" id="PF00206">
    <property type="entry name" value="Lyase_1"/>
    <property type="match status" value="1"/>
</dbReference>
<evidence type="ECO:0000256" key="3">
    <source>
        <dbReference type="ARBA" id="ARBA00023239"/>
    </source>
</evidence>
<evidence type="ECO:0000313" key="6">
    <source>
        <dbReference type="Proteomes" id="UP000024533"/>
    </source>
</evidence>
<evidence type="ECO:0000259" key="4">
    <source>
        <dbReference type="Pfam" id="PF00206"/>
    </source>
</evidence>
<dbReference type="GO" id="GO:0006106">
    <property type="term" value="P:fumarate metabolic process"/>
    <property type="evidence" value="ECO:0007669"/>
    <property type="project" value="InterPro"/>
</dbReference>
<dbReference type="FunFam" id="1.10.275.10:FF:000001">
    <property type="entry name" value="Fumarate hydratase, mitochondrial"/>
    <property type="match status" value="1"/>
</dbReference>
<dbReference type="PANTHER" id="PTHR11444">
    <property type="entry name" value="ASPARTATEAMMONIA/ARGININOSUCCINATE/ADENYLOSUCCINATE LYASE"/>
    <property type="match status" value="1"/>
</dbReference>
<proteinExistence type="inferred from homology"/>
<sequence>MLNSTALRALGRSASKSAARSLASPHTLHLRNSCCRSISSALRPSPVSNKSQLVSVRGFASTARMMTAPRTETDAFGEIQVPGDKYWGAQTQRSLGNFDIGQPQDRMPTPIVRALGILKGAAATVNMKFGLDPTIGKAIQQAAAEVADLKLVDHFPLVVWQTGSGTQSNMNANEVISNRAIEILGGTMGSKKPVHPNDHVNMSASSNDTFPTVMHIAAVLEIEDSLLPALTSLKDALQKKVDQFNDIIKIGRTHLQDATPLTLGQEFSGYVSQLERNITRVENSLPDLRLLAQGGTAVGTGINTFKGFDEAIAEEVSKMTGKQFKTSPNKFEVLAAHDAVVEASGALNTLAASLFKIAQDIRFLGSGPRCGLGELQLPENEPGSSIMPGKVNPTQCESLTMICAQVMGNHVATTVSGMNGNFELNVFKPVMIRNLLHSVRILSDGMKSFEKNLVVGLEADRKRIESILHERYASSLFLSFHLLYLSVLTWTHLVLCLSLASTPLLDTIWPPRSQRMLTRRASPSSRVPWSSRLLARRISTSTFVQS</sequence>
<dbReference type="EC" id="4.2.1.2" evidence="2"/>
<dbReference type="InterPro" id="IPR008948">
    <property type="entry name" value="L-Aspartase-like"/>
</dbReference>
<evidence type="ECO:0000313" key="5">
    <source>
        <dbReference type="EMBL" id="KDB22833.1"/>
    </source>
</evidence>
<evidence type="ECO:0000256" key="2">
    <source>
        <dbReference type="ARBA" id="ARBA00012921"/>
    </source>
</evidence>
<dbReference type="InterPro" id="IPR022761">
    <property type="entry name" value="Fumarate_lyase_N"/>
</dbReference>
<reference evidence="5 6" key="1">
    <citation type="submission" date="2014-02" db="EMBL/GenBank/DDBJ databases">
        <title>The Genome Sequence of Trichophyton interdigitale MR816.</title>
        <authorList>
            <consortium name="The Broad Institute Genomics Platform"/>
            <person name="Cuomo C.A."/>
            <person name="White T.C."/>
            <person name="Graser Y."/>
            <person name="Martinez-Rossi N."/>
            <person name="Heitman J."/>
            <person name="Young S.K."/>
            <person name="Zeng Q."/>
            <person name="Gargeya S."/>
            <person name="Abouelleil A."/>
            <person name="Alvarado L."/>
            <person name="Chapman S.B."/>
            <person name="Gainer-Dewar J."/>
            <person name="Goldberg J."/>
            <person name="Griggs A."/>
            <person name="Gujja S."/>
            <person name="Hansen M."/>
            <person name="Howarth C."/>
            <person name="Imamovic A."/>
            <person name="Larimer J."/>
            <person name="Martinez D."/>
            <person name="Murphy C."/>
            <person name="Pearson M.D."/>
            <person name="Persinoti G."/>
            <person name="Poon T."/>
            <person name="Priest M."/>
            <person name="Roberts A.D."/>
            <person name="Saif S."/>
            <person name="Shea T.D."/>
            <person name="Sykes S.N."/>
            <person name="Wortman J."/>
            <person name="Nusbaum C."/>
            <person name="Birren B."/>
        </authorList>
    </citation>
    <scope>NUCLEOTIDE SEQUENCE [LARGE SCALE GENOMIC DNA]</scope>
    <source>
        <strain evidence="5 6">MR816</strain>
    </source>
</reference>
<dbReference type="Gene3D" id="1.10.275.10">
    <property type="entry name" value="Fumarase/aspartase (N-terminal domain)"/>
    <property type="match status" value="1"/>
</dbReference>
<dbReference type="InterPro" id="IPR000362">
    <property type="entry name" value="Fumarate_lyase_fam"/>
</dbReference>
<dbReference type="AlphaFoldDB" id="A0A059J582"/>
<dbReference type="GO" id="GO:0004333">
    <property type="term" value="F:fumarate hydratase activity"/>
    <property type="evidence" value="ECO:0007669"/>
    <property type="project" value="UniProtKB-EC"/>
</dbReference>
<dbReference type="SUPFAM" id="SSF48557">
    <property type="entry name" value="L-aspartase-like"/>
    <property type="match status" value="1"/>
</dbReference>